<evidence type="ECO:0008006" key="3">
    <source>
        <dbReference type="Google" id="ProtNLM"/>
    </source>
</evidence>
<gene>
    <name evidence="1" type="ORF">SAMN05443638_12340</name>
</gene>
<evidence type="ECO:0000313" key="2">
    <source>
        <dbReference type="Proteomes" id="UP000184035"/>
    </source>
</evidence>
<dbReference type="InterPro" id="IPR055151">
    <property type="entry name" value="GH113"/>
</dbReference>
<reference evidence="1 2" key="1">
    <citation type="submission" date="2016-11" db="EMBL/GenBank/DDBJ databases">
        <authorList>
            <person name="Jaros S."/>
            <person name="Januszkiewicz K."/>
            <person name="Wedrychowicz H."/>
        </authorList>
    </citation>
    <scope>NUCLEOTIDE SEQUENCE [LARGE SCALE GENOMIC DNA]</scope>
    <source>
        <strain evidence="1 2">DSM 2631</strain>
    </source>
</reference>
<dbReference type="STRING" id="1533.SAMN05443638_12340"/>
<dbReference type="AlphaFoldDB" id="A0A1M4Y3K7"/>
<evidence type="ECO:0000313" key="1">
    <source>
        <dbReference type="EMBL" id="SHF00269.1"/>
    </source>
</evidence>
<dbReference type="Gene3D" id="3.20.20.80">
    <property type="entry name" value="Glycosidases"/>
    <property type="match status" value="1"/>
</dbReference>
<dbReference type="SUPFAM" id="SSF51445">
    <property type="entry name" value="(Trans)glycosidases"/>
    <property type="match status" value="1"/>
</dbReference>
<dbReference type="Pfam" id="PF22612">
    <property type="entry name" value="GH113"/>
    <property type="match status" value="1"/>
</dbReference>
<organism evidence="1 2">
    <name type="scientific">Clostridium fallax</name>
    <dbReference type="NCBI Taxonomy" id="1533"/>
    <lineage>
        <taxon>Bacteria</taxon>
        <taxon>Bacillati</taxon>
        <taxon>Bacillota</taxon>
        <taxon>Clostridia</taxon>
        <taxon>Eubacteriales</taxon>
        <taxon>Clostridiaceae</taxon>
        <taxon>Clostridium</taxon>
    </lineage>
</organism>
<proteinExistence type="predicted"/>
<protein>
    <recommendedName>
        <fullName evidence="3">Hydrolase</fullName>
    </recommendedName>
</protein>
<keyword evidence="2" id="KW-1185">Reference proteome</keyword>
<accession>A0A1M4Y3K7</accession>
<dbReference type="InterPro" id="IPR017853">
    <property type="entry name" value="GH"/>
</dbReference>
<dbReference type="EMBL" id="FQVM01000023">
    <property type="protein sequence ID" value="SHF00269.1"/>
    <property type="molecule type" value="Genomic_DNA"/>
</dbReference>
<dbReference type="Proteomes" id="UP000184035">
    <property type="component" value="Unassembled WGS sequence"/>
</dbReference>
<sequence>MNLNTVNIPVVINIDSLDSSNMTIDEYSLNKAIDLIKKLKYKNVNVILEAYPWINNGAGYETQWNPKDKEEFFYNWKNNILSVLIDKVANPYRVYAMNVASNLVYLENYDDKWCDIIDFVRNKYGGFITYRTCWWYTADWDKKTIKNFEKRLNNKLFSKVDFISVAAYFELTDRENNTLDQLVQSINSSERFNRKQPIESQLEELSKKWNKPIFFGELGFPRKNGCSIEPWNAFYSNVENENEQGRCFNAYKEVFEKKPWHLGFSIFAIGEKGEDKNYYPGKYGKEAIKDWYSSK</sequence>
<name>A0A1M4Y3K7_9CLOT</name>